<protein>
    <submittedName>
        <fullName evidence="1">Uncharacterized protein</fullName>
    </submittedName>
</protein>
<name>J9A301_9PROT</name>
<evidence type="ECO:0000313" key="1">
    <source>
        <dbReference type="EMBL" id="EJW20710.1"/>
    </source>
</evidence>
<keyword evidence="2" id="KW-1185">Reference proteome</keyword>
<proteinExistence type="predicted"/>
<sequence>MKIIDNLSPNFFCNFTGLPLVASSISAAEIIKSMMQFLYFQNAMKTKRNKRND</sequence>
<organism evidence="1 2">
    <name type="scientific">alpha proteobacterium IMCC14465</name>
    <dbReference type="NCBI Taxonomy" id="1220535"/>
    <lineage>
        <taxon>Bacteria</taxon>
        <taxon>Pseudomonadati</taxon>
        <taxon>Pseudomonadota</taxon>
        <taxon>Alphaproteobacteria</taxon>
        <taxon>PS1 clade</taxon>
    </lineage>
</organism>
<comment type="caution">
    <text evidence="1">The sequence shown here is derived from an EMBL/GenBank/DDBJ whole genome shotgun (WGS) entry which is preliminary data.</text>
</comment>
<dbReference type="AlphaFoldDB" id="J9A301"/>
<gene>
    <name evidence="1" type="ORF">IMCC14465_15970</name>
</gene>
<accession>J9A301</accession>
<dbReference type="Proteomes" id="UP000004836">
    <property type="component" value="Unassembled WGS sequence"/>
</dbReference>
<dbReference type="EMBL" id="ALYF01000006">
    <property type="protein sequence ID" value="EJW20710.1"/>
    <property type="molecule type" value="Genomic_DNA"/>
</dbReference>
<reference evidence="1 2" key="1">
    <citation type="journal article" date="2012" name="J. Bacteriol.">
        <title>Genome Sequence of Strain IMCC14465, Isolated from the East Sea, Belonging to the PS1 Clade of Alphaproteobacteria.</title>
        <authorList>
            <person name="Yang S.J."/>
            <person name="Kang I."/>
            <person name="Cho J.C."/>
        </authorList>
    </citation>
    <scope>NUCLEOTIDE SEQUENCE [LARGE SCALE GENOMIC DNA]</scope>
    <source>
        <strain evidence="1 2">IMCC14465</strain>
    </source>
</reference>
<evidence type="ECO:0000313" key="2">
    <source>
        <dbReference type="Proteomes" id="UP000004836"/>
    </source>
</evidence>